<dbReference type="EMBL" id="JABCKI010000304">
    <property type="protein sequence ID" value="KAG5651062.1"/>
    <property type="molecule type" value="Genomic_DNA"/>
</dbReference>
<accession>A0A9P7GI57</accession>
<dbReference type="AlphaFoldDB" id="A0A9P7GI57"/>
<comment type="caution">
    <text evidence="2">The sequence shown here is derived from an EMBL/GenBank/DDBJ whole genome shotgun (WGS) entry which is preliminary data.</text>
</comment>
<feature type="compositionally biased region" description="Acidic residues" evidence="1">
    <location>
        <begin position="29"/>
        <end position="45"/>
    </location>
</feature>
<proteinExistence type="predicted"/>
<sequence length="117" mass="12854">KKHGKKEDGAATEPLSAKGKGKQRQVSEDLSETEDEEQDSDEDDSLSAGKKRGALQNRLRECLIVLHRAKFLQGDIYHALGPDSAQEEDAAYSAAEKIRRELLKGKTPFSVQSCGIN</sequence>
<protein>
    <submittedName>
        <fullName evidence="2">Uncharacterized protein</fullName>
    </submittedName>
</protein>
<evidence type="ECO:0000313" key="3">
    <source>
        <dbReference type="Proteomes" id="UP000717328"/>
    </source>
</evidence>
<feature type="region of interest" description="Disordered" evidence="1">
    <location>
        <begin position="1"/>
        <end position="52"/>
    </location>
</feature>
<evidence type="ECO:0000313" key="2">
    <source>
        <dbReference type="EMBL" id="KAG5651062.1"/>
    </source>
</evidence>
<reference evidence="2" key="2">
    <citation type="submission" date="2021-10" db="EMBL/GenBank/DDBJ databases">
        <title>Phylogenomics reveals ancestral predisposition of the termite-cultivated fungus Termitomyces towards a domesticated lifestyle.</title>
        <authorList>
            <person name="Auxier B."/>
            <person name="Grum-Grzhimaylo A."/>
            <person name="Cardenas M.E."/>
            <person name="Lodge J.D."/>
            <person name="Laessoe T."/>
            <person name="Pedersen O."/>
            <person name="Smith M.E."/>
            <person name="Kuyper T.W."/>
            <person name="Franco-Molano E.A."/>
            <person name="Baroni T.J."/>
            <person name="Aanen D.K."/>
        </authorList>
    </citation>
    <scope>NUCLEOTIDE SEQUENCE</scope>
    <source>
        <strain evidence="2">D49</strain>
    </source>
</reference>
<reference evidence="2" key="1">
    <citation type="submission" date="2021-02" db="EMBL/GenBank/DDBJ databases">
        <authorList>
            <person name="Nieuwenhuis M."/>
            <person name="Van De Peppel L.J.J."/>
        </authorList>
    </citation>
    <scope>NUCLEOTIDE SEQUENCE</scope>
    <source>
        <strain evidence="2">D49</strain>
    </source>
</reference>
<organism evidence="2 3">
    <name type="scientific">Sphagnurus paluster</name>
    <dbReference type="NCBI Taxonomy" id="117069"/>
    <lineage>
        <taxon>Eukaryota</taxon>
        <taxon>Fungi</taxon>
        <taxon>Dikarya</taxon>
        <taxon>Basidiomycota</taxon>
        <taxon>Agaricomycotina</taxon>
        <taxon>Agaricomycetes</taxon>
        <taxon>Agaricomycetidae</taxon>
        <taxon>Agaricales</taxon>
        <taxon>Tricholomatineae</taxon>
        <taxon>Lyophyllaceae</taxon>
        <taxon>Sphagnurus</taxon>
    </lineage>
</organism>
<gene>
    <name evidence="2" type="ORF">H0H81_009997</name>
</gene>
<dbReference type="Proteomes" id="UP000717328">
    <property type="component" value="Unassembled WGS sequence"/>
</dbReference>
<name>A0A9P7GI57_9AGAR</name>
<dbReference type="OrthoDB" id="10549035at2759"/>
<evidence type="ECO:0000256" key="1">
    <source>
        <dbReference type="SAM" id="MobiDB-lite"/>
    </source>
</evidence>
<keyword evidence="3" id="KW-1185">Reference proteome</keyword>
<feature type="non-terminal residue" evidence="2">
    <location>
        <position position="1"/>
    </location>
</feature>